<dbReference type="PROSITE" id="PS51782">
    <property type="entry name" value="LYSM"/>
    <property type="match status" value="1"/>
</dbReference>
<gene>
    <name evidence="4" type="ordered locus">Dole_2012</name>
</gene>
<protein>
    <submittedName>
        <fullName evidence="4">Peptidoglycan-binding LysM</fullName>
    </submittedName>
</protein>
<sequence length="201" mass="21478">MTGTLNNNGRTILFVTAACAVFIIVVLVILSVAGRSSVSTQEFAAMQQRVQALEAETNRLAIALETMDALARQVDAFDQIIKESAKRETDLLFRVSDLEAKAGISRAPATETPEEAPVPQAAPQADPETAPPATVSDMPAKPESPAVQPASATPDGYYTVVKGDTTYSISRKFGLTVDQLLEMNNLKSTDIFPGQTLKVKP</sequence>
<dbReference type="STRING" id="96561.Dole_2012"/>
<keyword evidence="5" id="KW-1185">Reference proteome</keyword>
<organism evidence="4 5">
    <name type="scientific">Desulfosudis oleivorans (strain DSM 6200 / JCM 39069 / Hxd3)</name>
    <name type="common">Desulfococcus oleovorans</name>
    <dbReference type="NCBI Taxonomy" id="96561"/>
    <lineage>
        <taxon>Bacteria</taxon>
        <taxon>Pseudomonadati</taxon>
        <taxon>Thermodesulfobacteriota</taxon>
        <taxon>Desulfobacteria</taxon>
        <taxon>Desulfobacterales</taxon>
        <taxon>Desulfosudaceae</taxon>
        <taxon>Desulfosudis</taxon>
    </lineage>
</organism>
<feature type="compositionally biased region" description="Low complexity" evidence="1">
    <location>
        <begin position="107"/>
        <end position="128"/>
    </location>
</feature>
<dbReference type="Gene3D" id="3.10.350.10">
    <property type="entry name" value="LysM domain"/>
    <property type="match status" value="1"/>
</dbReference>
<keyword evidence="2" id="KW-0472">Membrane</keyword>
<evidence type="ECO:0000259" key="3">
    <source>
        <dbReference type="PROSITE" id="PS51782"/>
    </source>
</evidence>
<evidence type="ECO:0000313" key="4">
    <source>
        <dbReference type="EMBL" id="ABW67816.1"/>
    </source>
</evidence>
<dbReference type="Proteomes" id="UP000008561">
    <property type="component" value="Chromosome"/>
</dbReference>
<feature type="domain" description="LysM" evidence="3">
    <location>
        <begin position="156"/>
        <end position="199"/>
    </location>
</feature>
<feature type="region of interest" description="Disordered" evidence="1">
    <location>
        <begin position="104"/>
        <end position="154"/>
    </location>
</feature>
<dbReference type="InterPro" id="IPR036779">
    <property type="entry name" value="LysM_dom_sf"/>
</dbReference>
<keyword evidence="2" id="KW-0812">Transmembrane</keyword>
<name>A8ZTD3_DESOH</name>
<dbReference type="HOGENOM" id="CLU_1358614_0_0_7"/>
<dbReference type="KEGG" id="dol:Dole_2012"/>
<accession>A8ZTD3</accession>
<dbReference type="eggNOG" id="COG1388">
    <property type="taxonomic scope" value="Bacteria"/>
</dbReference>
<evidence type="ECO:0000256" key="1">
    <source>
        <dbReference type="SAM" id="MobiDB-lite"/>
    </source>
</evidence>
<dbReference type="Pfam" id="PF01476">
    <property type="entry name" value="LysM"/>
    <property type="match status" value="1"/>
</dbReference>
<dbReference type="EMBL" id="CP000859">
    <property type="protein sequence ID" value="ABW67816.1"/>
    <property type="molecule type" value="Genomic_DNA"/>
</dbReference>
<reference evidence="4 5" key="1">
    <citation type="submission" date="2007-10" db="EMBL/GenBank/DDBJ databases">
        <title>Complete sequence of Desulfococcus oleovorans Hxd3.</title>
        <authorList>
            <consortium name="US DOE Joint Genome Institute"/>
            <person name="Copeland A."/>
            <person name="Lucas S."/>
            <person name="Lapidus A."/>
            <person name="Barry K."/>
            <person name="Glavina del Rio T."/>
            <person name="Dalin E."/>
            <person name="Tice H."/>
            <person name="Pitluck S."/>
            <person name="Kiss H."/>
            <person name="Brettin T."/>
            <person name="Bruce D."/>
            <person name="Detter J.C."/>
            <person name="Han C."/>
            <person name="Schmutz J."/>
            <person name="Larimer F."/>
            <person name="Land M."/>
            <person name="Hauser L."/>
            <person name="Kyrpides N."/>
            <person name="Kim E."/>
            <person name="Wawrik B."/>
            <person name="Richardson P."/>
        </authorList>
    </citation>
    <scope>NUCLEOTIDE SEQUENCE [LARGE SCALE GENOMIC DNA]</scope>
    <source>
        <strain evidence="5">DSM 6200 / JCM 39069 / Hxd3</strain>
    </source>
</reference>
<evidence type="ECO:0000256" key="2">
    <source>
        <dbReference type="SAM" id="Phobius"/>
    </source>
</evidence>
<dbReference type="OrthoDB" id="5418483at2"/>
<keyword evidence="2" id="KW-1133">Transmembrane helix</keyword>
<dbReference type="RefSeq" id="WP_012175428.1">
    <property type="nucleotide sequence ID" value="NC_009943.1"/>
</dbReference>
<evidence type="ECO:0000313" key="5">
    <source>
        <dbReference type="Proteomes" id="UP000008561"/>
    </source>
</evidence>
<dbReference type="CDD" id="cd00118">
    <property type="entry name" value="LysM"/>
    <property type="match status" value="1"/>
</dbReference>
<dbReference type="AlphaFoldDB" id="A8ZTD3"/>
<feature type="transmembrane region" description="Helical" evidence="2">
    <location>
        <begin position="12"/>
        <end position="33"/>
    </location>
</feature>
<dbReference type="InterPro" id="IPR018392">
    <property type="entry name" value="LysM"/>
</dbReference>
<dbReference type="PANTHER" id="PTHR33734:SF22">
    <property type="entry name" value="MEMBRANE-BOUND LYTIC MUREIN TRANSGLYCOSYLASE D"/>
    <property type="match status" value="1"/>
</dbReference>
<dbReference type="PANTHER" id="PTHR33734">
    <property type="entry name" value="LYSM DOMAIN-CONTAINING GPI-ANCHORED PROTEIN 2"/>
    <property type="match status" value="1"/>
</dbReference>
<proteinExistence type="predicted"/>
<dbReference type="SMART" id="SM00257">
    <property type="entry name" value="LysM"/>
    <property type="match status" value="1"/>
</dbReference>
<dbReference type="SUPFAM" id="SSF54106">
    <property type="entry name" value="LysM domain"/>
    <property type="match status" value="1"/>
</dbReference>